<reference evidence="2 3" key="1">
    <citation type="submission" date="2024-01" db="EMBL/GenBank/DDBJ databases">
        <title>Genome assemblies of Stephania.</title>
        <authorList>
            <person name="Yang L."/>
        </authorList>
    </citation>
    <scope>NUCLEOTIDE SEQUENCE [LARGE SCALE GENOMIC DNA]</scope>
    <source>
        <strain evidence="2">QJT</strain>
        <tissue evidence="2">Leaf</tissue>
    </source>
</reference>
<dbReference type="EMBL" id="JBBNAE010000010">
    <property type="protein sequence ID" value="KAK9090702.1"/>
    <property type="molecule type" value="Genomic_DNA"/>
</dbReference>
<dbReference type="AlphaFoldDB" id="A0AAP0HN62"/>
<gene>
    <name evidence="2" type="ORF">Sjap_023879</name>
</gene>
<comment type="caution">
    <text evidence="2">The sequence shown here is derived from an EMBL/GenBank/DDBJ whole genome shotgun (WGS) entry which is preliminary data.</text>
</comment>
<feature type="compositionally biased region" description="Basic and acidic residues" evidence="1">
    <location>
        <begin position="25"/>
        <end position="35"/>
    </location>
</feature>
<evidence type="ECO:0000313" key="3">
    <source>
        <dbReference type="Proteomes" id="UP001417504"/>
    </source>
</evidence>
<protein>
    <submittedName>
        <fullName evidence="2">Uncharacterized protein</fullName>
    </submittedName>
</protein>
<accession>A0AAP0HN62</accession>
<proteinExistence type="predicted"/>
<feature type="region of interest" description="Disordered" evidence="1">
    <location>
        <begin position="10"/>
        <end position="52"/>
    </location>
</feature>
<evidence type="ECO:0000256" key="1">
    <source>
        <dbReference type="SAM" id="MobiDB-lite"/>
    </source>
</evidence>
<feature type="compositionally biased region" description="Acidic residues" evidence="1">
    <location>
        <begin position="36"/>
        <end position="47"/>
    </location>
</feature>
<keyword evidence="3" id="KW-1185">Reference proteome</keyword>
<organism evidence="2 3">
    <name type="scientific">Stephania japonica</name>
    <dbReference type="NCBI Taxonomy" id="461633"/>
    <lineage>
        <taxon>Eukaryota</taxon>
        <taxon>Viridiplantae</taxon>
        <taxon>Streptophyta</taxon>
        <taxon>Embryophyta</taxon>
        <taxon>Tracheophyta</taxon>
        <taxon>Spermatophyta</taxon>
        <taxon>Magnoliopsida</taxon>
        <taxon>Ranunculales</taxon>
        <taxon>Menispermaceae</taxon>
        <taxon>Menispermoideae</taxon>
        <taxon>Cissampelideae</taxon>
        <taxon>Stephania</taxon>
    </lineage>
</organism>
<evidence type="ECO:0000313" key="2">
    <source>
        <dbReference type="EMBL" id="KAK9090702.1"/>
    </source>
</evidence>
<name>A0AAP0HN62_9MAGN</name>
<dbReference type="Proteomes" id="UP001417504">
    <property type="component" value="Unassembled WGS sequence"/>
</dbReference>
<sequence length="121" mass="14061">MDIYFVNILGDTKGGYVDSEDDKDVAERAGEKEQEQQQEEEEEDQEAMLESKENQMEELLACYKSFHESYKGVEEQNQEDCYIVNISEPDDSIDYVRDEICIEDVMQHDSGVDLEKFKTIA</sequence>